<keyword evidence="2" id="KW-1185">Reference proteome</keyword>
<evidence type="ECO:0000313" key="1">
    <source>
        <dbReference type="EMBL" id="KAH8010890.1"/>
    </source>
</evidence>
<gene>
    <name evidence="1" type="ORF">K3G42_015703</name>
</gene>
<reference evidence="1" key="1">
    <citation type="submission" date="2021-08" db="EMBL/GenBank/DDBJ databases">
        <title>The first chromosome-level gecko genome reveals the dynamic sex chromosomes of Neotropical dwarf geckos (Sphaerodactylidae: Sphaerodactylus).</title>
        <authorList>
            <person name="Pinto B.J."/>
            <person name="Keating S.E."/>
            <person name="Gamble T."/>
        </authorList>
    </citation>
    <scope>NUCLEOTIDE SEQUENCE</scope>
    <source>
        <strain evidence="1">TG3544</strain>
    </source>
</reference>
<sequence>MNGSRNPALSRAANSVRSLGRGGTRSLFPFVTALRAAPEWEGDYPKASVQKFEICLELSEHVWGHFLAPNRNPGSTLSFLLLLLLLGSWSEFSHLDALKITAGYFGELTLLFVF</sequence>
<dbReference type="EMBL" id="CM037624">
    <property type="protein sequence ID" value="KAH8010890.1"/>
    <property type="molecule type" value="Genomic_DNA"/>
</dbReference>
<protein>
    <submittedName>
        <fullName evidence="1">Uncharacterized protein</fullName>
    </submittedName>
</protein>
<proteinExistence type="predicted"/>
<evidence type="ECO:0000313" key="2">
    <source>
        <dbReference type="Proteomes" id="UP000827872"/>
    </source>
</evidence>
<comment type="caution">
    <text evidence="1">The sequence shown here is derived from an EMBL/GenBank/DDBJ whole genome shotgun (WGS) entry which is preliminary data.</text>
</comment>
<organism evidence="1 2">
    <name type="scientific">Sphaerodactylus townsendi</name>
    <dbReference type="NCBI Taxonomy" id="933632"/>
    <lineage>
        <taxon>Eukaryota</taxon>
        <taxon>Metazoa</taxon>
        <taxon>Chordata</taxon>
        <taxon>Craniata</taxon>
        <taxon>Vertebrata</taxon>
        <taxon>Euteleostomi</taxon>
        <taxon>Lepidosauria</taxon>
        <taxon>Squamata</taxon>
        <taxon>Bifurcata</taxon>
        <taxon>Gekkota</taxon>
        <taxon>Sphaerodactylidae</taxon>
        <taxon>Sphaerodactylus</taxon>
    </lineage>
</organism>
<accession>A0ACB8FUE6</accession>
<name>A0ACB8FUE6_9SAUR</name>
<dbReference type="Proteomes" id="UP000827872">
    <property type="component" value="Linkage Group LG11"/>
</dbReference>